<keyword evidence="4" id="KW-0282">Flagellum</keyword>
<name>A0ABS0E0X1_9GAMM</name>
<accession>A0ABS0E0X1</accession>
<reference evidence="4 5" key="1">
    <citation type="submission" date="2020-11" db="EMBL/GenBank/DDBJ databases">
        <title>Taxonomic investigation of Rahnella strains.</title>
        <authorList>
            <person name="Lee S.D."/>
        </authorList>
    </citation>
    <scope>NUCLEOTIDE SEQUENCE [LARGE SCALE GENOMIC DNA]</scope>
    <source>
        <strain evidence="4 5">SAP-17</strain>
    </source>
</reference>
<evidence type="ECO:0000256" key="2">
    <source>
        <dbReference type="ARBA" id="ARBA00007703"/>
    </source>
</evidence>
<dbReference type="Gene3D" id="1.20.58.300">
    <property type="entry name" value="FlgN-like"/>
    <property type="match status" value="1"/>
</dbReference>
<keyword evidence="3" id="KW-1005">Bacterial flagellum biogenesis</keyword>
<comment type="function">
    <text evidence="1">Required for the efficient initiation of filament assembly.</text>
</comment>
<dbReference type="RefSeq" id="WP_195813031.1">
    <property type="nucleotide sequence ID" value="NZ_JADOBI010000002.1"/>
</dbReference>
<organism evidence="4 5">
    <name type="scientific">Rahnella laticis</name>
    <dbReference type="NCBI Taxonomy" id="2787622"/>
    <lineage>
        <taxon>Bacteria</taxon>
        <taxon>Pseudomonadati</taxon>
        <taxon>Pseudomonadota</taxon>
        <taxon>Gammaproteobacteria</taxon>
        <taxon>Enterobacterales</taxon>
        <taxon>Yersiniaceae</taxon>
        <taxon>Rahnella</taxon>
    </lineage>
</organism>
<dbReference type="SUPFAM" id="SSF140566">
    <property type="entry name" value="FlgN-like"/>
    <property type="match status" value="1"/>
</dbReference>
<evidence type="ECO:0000256" key="3">
    <source>
        <dbReference type="ARBA" id="ARBA00022795"/>
    </source>
</evidence>
<protein>
    <submittedName>
        <fullName evidence="4">Flagellar export chaperone FlgN</fullName>
    </submittedName>
</protein>
<keyword evidence="4" id="KW-0969">Cilium</keyword>
<dbReference type="Pfam" id="PF05130">
    <property type="entry name" value="FlgN"/>
    <property type="match status" value="1"/>
</dbReference>
<keyword evidence="4" id="KW-0966">Cell projection</keyword>
<dbReference type="InterPro" id="IPR036679">
    <property type="entry name" value="FlgN-like_sf"/>
</dbReference>
<comment type="similarity">
    <text evidence="2">Belongs to the FlgN family.</text>
</comment>
<evidence type="ECO:0000313" key="4">
    <source>
        <dbReference type="EMBL" id="MBF7978471.1"/>
    </source>
</evidence>
<evidence type="ECO:0000313" key="5">
    <source>
        <dbReference type="Proteomes" id="UP000636811"/>
    </source>
</evidence>
<evidence type="ECO:0000256" key="1">
    <source>
        <dbReference type="ARBA" id="ARBA00002397"/>
    </source>
</evidence>
<dbReference type="Proteomes" id="UP000636811">
    <property type="component" value="Unassembled WGS sequence"/>
</dbReference>
<proteinExistence type="inferred from homology"/>
<gene>
    <name evidence="4" type="primary">flgN</name>
    <name evidence="4" type="ORF">IV433_03500</name>
</gene>
<dbReference type="InterPro" id="IPR007809">
    <property type="entry name" value="FlgN-like"/>
</dbReference>
<sequence>MNSESHNGQNDKTTLIRGLLAGIVHDHARYQQLSGLLEQQRDAMIACQADTVTAVNEALMVCYQALNQSASQRYRCLKTLRLPADTRGVDFLFSRLPENLAGQTRGQWKALQQQAQACQALNERNGLLLTMQQEIMQPLVKTGQADFLYSR</sequence>
<comment type="caution">
    <text evidence="4">The sequence shown here is derived from an EMBL/GenBank/DDBJ whole genome shotgun (WGS) entry which is preliminary data.</text>
</comment>
<dbReference type="EMBL" id="JADOBI010000002">
    <property type="protein sequence ID" value="MBF7978471.1"/>
    <property type="molecule type" value="Genomic_DNA"/>
</dbReference>
<keyword evidence="5" id="KW-1185">Reference proteome</keyword>